<comment type="pathway">
    <text evidence="2">Lipid metabolism.</text>
</comment>
<evidence type="ECO:0000259" key="12">
    <source>
        <dbReference type="Pfam" id="PF03007"/>
    </source>
</evidence>
<name>A0ABP9J9U8_9MICO</name>
<keyword evidence="8" id="KW-0443">Lipid metabolism</keyword>
<evidence type="ECO:0000256" key="2">
    <source>
        <dbReference type="ARBA" id="ARBA00005189"/>
    </source>
</evidence>
<accession>A0ABP9J9U8</accession>
<comment type="similarity">
    <text evidence="3">Belongs to the long-chain O-acyltransferase family.</text>
</comment>
<feature type="domain" description="O-acyltransferase WSD1 C-terminal" evidence="13">
    <location>
        <begin position="348"/>
        <end position="487"/>
    </location>
</feature>
<keyword evidence="5" id="KW-0444">Lipid biosynthesis</keyword>
<dbReference type="Gene3D" id="3.30.559.10">
    <property type="entry name" value="Chloramphenicol acetyltransferase-like domain"/>
    <property type="match status" value="1"/>
</dbReference>
<dbReference type="Pfam" id="PF03007">
    <property type="entry name" value="WS_DGAT_cat"/>
    <property type="match status" value="2"/>
</dbReference>
<dbReference type="Pfam" id="PF06974">
    <property type="entry name" value="WS_DGAT_C"/>
    <property type="match status" value="1"/>
</dbReference>
<keyword evidence="6" id="KW-0808">Transferase</keyword>
<protein>
    <recommendedName>
        <fullName evidence="4">diacylglycerol O-acyltransferase</fullName>
        <ecNumber evidence="4">2.3.1.20</ecNumber>
    </recommendedName>
</protein>
<dbReference type="Proteomes" id="UP001500427">
    <property type="component" value="Unassembled WGS sequence"/>
</dbReference>
<dbReference type="InterPro" id="IPR009721">
    <property type="entry name" value="O-acyltransferase_WSD1_C"/>
</dbReference>
<evidence type="ECO:0000256" key="8">
    <source>
        <dbReference type="ARBA" id="ARBA00023098"/>
    </source>
</evidence>
<feature type="domain" description="O-acyltransferase WSD1-like N-terminal" evidence="12">
    <location>
        <begin position="114"/>
        <end position="305"/>
    </location>
</feature>
<keyword evidence="9" id="KW-0012">Acyltransferase</keyword>
<dbReference type="InterPro" id="IPR023213">
    <property type="entry name" value="CAT-like_dom_sf"/>
</dbReference>
<feature type="region of interest" description="Disordered" evidence="11">
    <location>
        <begin position="497"/>
        <end position="527"/>
    </location>
</feature>
<comment type="pathway">
    <text evidence="1">Glycerolipid metabolism; triacylglycerol biosynthesis.</text>
</comment>
<dbReference type="PANTHER" id="PTHR31650:SF1">
    <property type="entry name" value="WAX ESTER SYNTHASE_DIACYLGLYCEROL ACYLTRANSFERASE 4-RELATED"/>
    <property type="match status" value="1"/>
</dbReference>
<feature type="compositionally biased region" description="Gly residues" evidence="11">
    <location>
        <begin position="88"/>
        <end position="111"/>
    </location>
</feature>
<dbReference type="SUPFAM" id="SSF52777">
    <property type="entry name" value="CoA-dependent acyltransferases"/>
    <property type="match status" value="2"/>
</dbReference>
<dbReference type="InterPro" id="IPR004255">
    <property type="entry name" value="O-acyltransferase_WSD1_N"/>
</dbReference>
<keyword evidence="7" id="KW-0319">Glycerol metabolism</keyword>
<organism evidence="14 15">
    <name type="scientific">Terrabacter aeriphilus</name>
    <dbReference type="NCBI Taxonomy" id="515662"/>
    <lineage>
        <taxon>Bacteria</taxon>
        <taxon>Bacillati</taxon>
        <taxon>Actinomycetota</taxon>
        <taxon>Actinomycetes</taxon>
        <taxon>Micrococcales</taxon>
        <taxon>Intrasporangiaceae</taxon>
        <taxon>Terrabacter</taxon>
    </lineage>
</organism>
<evidence type="ECO:0000259" key="13">
    <source>
        <dbReference type="Pfam" id="PF06974"/>
    </source>
</evidence>
<comment type="catalytic activity">
    <reaction evidence="10">
        <text>an acyl-CoA + a 1,2-diacyl-sn-glycerol = a triacyl-sn-glycerol + CoA</text>
        <dbReference type="Rhea" id="RHEA:10868"/>
        <dbReference type="ChEBI" id="CHEBI:17815"/>
        <dbReference type="ChEBI" id="CHEBI:57287"/>
        <dbReference type="ChEBI" id="CHEBI:58342"/>
        <dbReference type="ChEBI" id="CHEBI:64615"/>
        <dbReference type="EC" id="2.3.1.20"/>
    </reaction>
</comment>
<feature type="compositionally biased region" description="Basic residues" evidence="11">
    <location>
        <begin position="513"/>
        <end position="527"/>
    </location>
</feature>
<reference evidence="15" key="1">
    <citation type="journal article" date="2019" name="Int. J. Syst. Evol. Microbiol.">
        <title>The Global Catalogue of Microorganisms (GCM) 10K type strain sequencing project: providing services to taxonomists for standard genome sequencing and annotation.</title>
        <authorList>
            <consortium name="The Broad Institute Genomics Platform"/>
            <consortium name="The Broad Institute Genome Sequencing Center for Infectious Disease"/>
            <person name="Wu L."/>
            <person name="Ma J."/>
        </authorList>
    </citation>
    <scope>NUCLEOTIDE SEQUENCE [LARGE SCALE GENOMIC DNA]</scope>
    <source>
        <strain evidence="15">JCM 17687</strain>
    </source>
</reference>
<feature type="domain" description="O-acyltransferase WSD1-like N-terminal" evidence="12">
    <location>
        <begin position="1"/>
        <end position="87"/>
    </location>
</feature>
<evidence type="ECO:0000256" key="11">
    <source>
        <dbReference type="SAM" id="MobiDB-lite"/>
    </source>
</evidence>
<dbReference type="PANTHER" id="PTHR31650">
    <property type="entry name" value="O-ACYLTRANSFERASE (WSD1-LIKE) FAMILY PROTEIN"/>
    <property type="match status" value="1"/>
</dbReference>
<dbReference type="EMBL" id="BAABIW010000009">
    <property type="protein sequence ID" value="GAA5022540.1"/>
    <property type="molecule type" value="Genomic_DNA"/>
</dbReference>
<evidence type="ECO:0000256" key="1">
    <source>
        <dbReference type="ARBA" id="ARBA00004771"/>
    </source>
</evidence>
<evidence type="ECO:0000256" key="4">
    <source>
        <dbReference type="ARBA" id="ARBA00013244"/>
    </source>
</evidence>
<proteinExistence type="inferred from homology"/>
<feature type="compositionally biased region" description="Gly residues" evidence="11">
    <location>
        <begin position="502"/>
        <end position="512"/>
    </location>
</feature>
<sequence>MGSADSLWLTMDRPTNLMVITSVVLLESRPDWDAVLDVLRTRLVDPHPVFRERSRHRRRPFGAHRWEEDPDFDLAHHVHRATLSGAATDGGGGAGSEGSEGGAGSESGAGGQADAELQAYVEEHLPRPFDRSRPLWEVHLVDGPGAGAALVFRIHHALADGIALTRVLLGLTEDADGVPGDLVGPGPTPGIAALPVAALPLGQAGKTRGGVLAAGLRLARAGLRSSRMQLRDKGAHRVVVDAATATATVALRTGQVVGDVLLTSNPESAVGGVPGHRKRVLWTAPLPLTGLKQVGRLVGATLNDVLLSAVAGALHTYQRESGRSPVDLATMVPVDVRPLDEPLPRELGNRFALLFLRFPSGDATPLGRLAVCKARMDWLKASPEAALTFGLLSVIGRVPAGLQRRFVDFFADKAIGVTTNVAGPREPRRLAGVPVTGVLGWVPGSGRHTVGFCIVTYDGAVRIGIMADDAEVPEPERLLTALEDEVALLVRIGAAGTDDAAGAGGAGAARPGGRGRRSPHRAAFRRS</sequence>
<gene>
    <name evidence="14" type="ORF">GCM10023258_12920</name>
</gene>
<evidence type="ECO:0000256" key="7">
    <source>
        <dbReference type="ARBA" id="ARBA00022798"/>
    </source>
</evidence>
<dbReference type="InterPro" id="IPR045034">
    <property type="entry name" value="O-acyltransferase_WSD1-like"/>
</dbReference>
<evidence type="ECO:0000313" key="15">
    <source>
        <dbReference type="Proteomes" id="UP001500427"/>
    </source>
</evidence>
<evidence type="ECO:0000256" key="10">
    <source>
        <dbReference type="ARBA" id="ARBA00048109"/>
    </source>
</evidence>
<evidence type="ECO:0000256" key="5">
    <source>
        <dbReference type="ARBA" id="ARBA00022516"/>
    </source>
</evidence>
<keyword evidence="15" id="KW-1185">Reference proteome</keyword>
<comment type="caution">
    <text evidence="14">The sequence shown here is derived from an EMBL/GenBank/DDBJ whole genome shotgun (WGS) entry which is preliminary data.</text>
</comment>
<feature type="region of interest" description="Disordered" evidence="11">
    <location>
        <begin position="84"/>
        <end position="113"/>
    </location>
</feature>
<evidence type="ECO:0000256" key="3">
    <source>
        <dbReference type="ARBA" id="ARBA00009587"/>
    </source>
</evidence>
<evidence type="ECO:0000256" key="6">
    <source>
        <dbReference type="ARBA" id="ARBA00022679"/>
    </source>
</evidence>
<evidence type="ECO:0000313" key="14">
    <source>
        <dbReference type="EMBL" id="GAA5022540.1"/>
    </source>
</evidence>
<evidence type="ECO:0000256" key="9">
    <source>
        <dbReference type="ARBA" id="ARBA00023315"/>
    </source>
</evidence>
<dbReference type="EC" id="2.3.1.20" evidence="4"/>